<dbReference type="Proteomes" id="UP001163324">
    <property type="component" value="Chromosome 5"/>
</dbReference>
<evidence type="ECO:0000313" key="2">
    <source>
        <dbReference type="Proteomes" id="UP001163324"/>
    </source>
</evidence>
<accession>A0ACC0UXN0</accession>
<reference evidence="1" key="1">
    <citation type="submission" date="2022-10" db="EMBL/GenBank/DDBJ databases">
        <title>Complete Genome of Trichothecium roseum strain YXFP-22015, a Plant Pathogen Isolated from Citrus.</title>
        <authorList>
            <person name="Wang Y."/>
            <person name="Zhu L."/>
        </authorList>
    </citation>
    <scope>NUCLEOTIDE SEQUENCE</scope>
    <source>
        <strain evidence="1">YXFP-22015</strain>
    </source>
</reference>
<protein>
    <submittedName>
        <fullName evidence="1">Uncharacterized protein</fullName>
    </submittedName>
</protein>
<keyword evidence="2" id="KW-1185">Reference proteome</keyword>
<gene>
    <name evidence="1" type="ORF">N3K66_005359</name>
</gene>
<comment type="caution">
    <text evidence="1">The sequence shown here is derived from an EMBL/GenBank/DDBJ whole genome shotgun (WGS) entry which is preliminary data.</text>
</comment>
<proteinExistence type="predicted"/>
<organism evidence="1 2">
    <name type="scientific">Trichothecium roseum</name>
    <dbReference type="NCBI Taxonomy" id="47278"/>
    <lineage>
        <taxon>Eukaryota</taxon>
        <taxon>Fungi</taxon>
        <taxon>Dikarya</taxon>
        <taxon>Ascomycota</taxon>
        <taxon>Pezizomycotina</taxon>
        <taxon>Sordariomycetes</taxon>
        <taxon>Hypocreomycetidae</taxon>
        <taxon>Hypocreales</taxon>
        <taxon>Hypocreales incertae sedis</taxon>
        <taxon>Trichothecium</taxon>
    </lineage>
</organism>
<dbReference type="EMBL" id="CM047944">
    <property type="protein sequence ID" value="KAI9898898.1"/>
    <property type="molecule type" value="Genomic_DNA"/>
</dbReference>
<name>A0ACC0UXN0_9HYPO</name>
<sequence length="517" mass="53875">MVFRSNARALALGVATMSSLAHGKPLTTSVVARDGGEGPCDIYKAGGTPCVAAHGLTRALYGGYSGPLYQLLRGDGATQDVSTSSAGGVANVDDQDSFCNGQTCCISIIYDQSGNENHLTRAPGGSAGDGPEAGGFDFLAGAYGAPVTLNGKRAYGMFGSPMTGYRNNEAKGIALNDDPEGMYAVFDGTHYDAACCFDYGNAEPDNIDPPGEGVGDGRMEALYFGKGDGWSGTGDGDGPWIMADLENYLFAGGEKGKQTYNPVQTTRFVTGHLKGDSGNHWALKSGDGNSDAIKTIYDGPRSSQGNYNPMRKEGAIVLGVGGDNSHGSQGTFYEGAMVSGYPSDDTDAKVQANIAAAGYAETDLNIGDTLTVGSTVTFTSTSACCTSRLLAHDGETVNTQEVAASAGNAQWTVRTGLGNAGCFSFESVDTPGSFIRHKNYQLYIDPSDGSQAFGEDATYCTQPGVNGKGTTIRSWSYSARYIRHFNSLGYIAANGGFNDFDTPATFLDDVSWLVGTA</sequence>
<evidence type="ECO:0000313" key="1">
    <source>
        <dbReference type="EMBL" id="KAI9898898.1"/>
    </source>
</evidence>